<evidence type="ECO:0000259" key="5">
    <source>
        <dbReference type="SMART" id="SM00382"/>
    </source>
</evidence>
<proteinExistence type="predicted"/>
<dbReference type="InterPro" id="IPR041569">
    <property type="entry name" value="AAA_lid_3"/>
</dbReference>
<dbReference type="Pfam" id="PF00004">
    <property type="entry name" value="AAA"/>
    <property type="match status" value="1"/>
</dbReference>
<dbReference type="InterPro" id="IPR051701">
    <property type="entry name" value="Mito_OM_Translocase_MSP1"/>
</dbReference>
<protein>
    <recommendedName>
        <fullName evidence="5">AAA+ ATPase domain-containing protein</fullName>
    </recommendedName>
</protein>
<evidence type="ECO:0000256" key="2">
    <source>
        <dbReference type="ARBA" id="ARBA00022741"/>
    </source>
</evidence>
<comment type="caution">
    <text evidence="6">The sequence shown here is derived from an EMBL/GenBank/DDBJ whole genome shotgun (WGS) entry which is preliminary data.</text>
</comment>
<comment type="subcellular location">
    <subcellularLocation>
        <location evidence="1">Mitochondrion outer membrane</location>
        <topology evidence="1">Single-pass membrane protein</topology>
    </subcellularLocation>
</comment>
<dbReference type="PANTHER" id="PTHR45644">
    <property type="entry name" value="AAA ATPASE, PUTATIVE (AFU_ORTHOLOGUE AFUA_2G12920)-RELATED-RELATED"/>
    <property type="match status" value="1"/>
</dbReference>
<organism evidence="6 7">
    <name type="scientific">Humicola insolens</name>
    <name type="common">Soft-rot fungus</name>
    <dbReference type="NCBI Taxonomy" id="85995"/>
    <lineage>
        <taxon>Eukaryota</taxon>
        <taxon>Fungi</taxon>
        <taxon>Dikarya</taxon>
        <taxon>Ascomycota</taxon>
        <taxon>Pezizomycotina</taxon>
        <taxon>Sordariomycetes</taxon>
        <taxon>Sordariomycetidae</taxon>
        <taxon>Sordariales</taxon>
        <taxon>Chaetomiaceae</taxon>
        <taxon>Mycothermus</taxon>
    </lineage>
</organism>
<gene>
    <name evidence="6" type="ORF">VTJ49DRAFT_7743</name>
</gene>
<dbReference type="SUPFAM" id="SSF52540">
    <property type="entry name" value="P-loop containing nucleoside triphosphate hydrolases"/>
    <property type="match status" value="1"/>
</dbReference>
<keyword evidence="3" id="KW-0472">Membrane</keyword>
<name>A0ABR3VFZ3_HUMIN</name>
<feature type="domain" description="AAA+ ATPase" evidence="5">
    <location>
        <begin position="71"/>
        <end position="209"/>
    </location>
</feature>
<accession>A0ABR3VFZ3</accession>
<dbReference type="Gene3D" id="3.40.50.300">
    <property type="entry name" value="P-loop containing nucleotide triphosphate hydrolases"/>
    <property type="match status" value="1"/>
</dbReference>
<evidence type="ECO:0000256" key="4">
    <source>
        <dbReference type="ARBA" id="ARBA00022840"/>
    </source>
</evidence>
<dbReference type="InterPro" id="IPR027417">
    <property type="entry name" value="P-loop_NTPase"/>
</dbReference>
<evidence type="ECO:0000256" key="3">
    <source>
        <dbReference type="ARBA" id="ARBA00022787"/>
    </source>
</evidence>
<dbReference type="SMART" id="SM00382">
    <property type="entry name" value="AAA"/>
    <property type="match status" value="1"/>
</dbReference>
<keyword evidence="7" id="KW-1185">Reference proteome</keyword>
<keyword evidence="3" id="KW-0496">Mitochondrion</keyword>
<dbReference type="EMBL" id="JAZGSY010000099">
    <property type="protein sequence ID" value="KAL1840788.1"/>
    <property type="molecule type" value="Genomic_DNA"/>
</dbReference>
<reference evidence="6 7" key="1">
    <citation type="journal article" date="2024" name="Commun. Biol.">
        <title>Comparative genomic analysis of thermophilic fungi reveals convergent evolutionary adaptations and gene losses.</title>
        <authorList>
            <person name="Steindorff A.S."/>
            <person name="Aguilar-Pontes M.V."/>
            <person name="Robinson A.J."/>
            <person name="Andreopoulos B."/>
            <person name="LaButti K."/>
            <person name="Kuo A."/>
            <person name="Mondo S."/>
            <person name="Riley R."/>
            <person name="Otillar R."/>
            <person name="Haridas S."/>
            <person name="Lipzen A."/>
            <person name="Grimwood J."/>
            <person name="Schmutz J."/>
            <person name="Clum A."/>
            <person name="Reid I.D."/>
            <person name="Moisan M.C."/>
            <person name="Butler G."/>
            <person name="Nguyen T.T.M."/>
            <person name="Dewar K."/>
            <person name="Conant G."/>
            <person name="Drula E."/>
            <person name="Henrissat B."/>
            <person name="Hansel C."/>
            <person name="Singer S."/>
            <person name="Hutchinson M.I."/>
            <person name="de Vries R.P."/>
            <person name="Natvig D.O."/>
            <person name="Powell A.J."/>
            <person name="Tsang A."/>
            <person name="Grigoriev I.V."/>
        </authorList>
    </citation>
    <scope>NUCLEOTIDE SEQUENCE [LARGE SCALE GENOMIC DNA]</scope>
    <source>
        <strain evidence="6 7">CBS 620.91</strain>
    </source>
</reference>
<evidence type="ECO:0000256" key="1">
    <source>
        <dbReference type="ARBA" id="ARBA00004572"/>
    </source>
</evidence>
<evidence type="ECO:0000313" key="7">
    <source>
        <dbReference type="Proteomes" id="UP001583172"/>
    </source>
</evidence>
<sequence length="309" mass="34483">MSYQQMMQHLEETCAPDEKEFLKDVVNLEGTPDDYSNIYVARSTIDALESNLILSIQRASEFEYGVLRNNRVTGALLYGPPGTGKTLLAQAVAKKCNLNMLCISPSNIYSKWWGDDAKAIRGAFGLARKLHPCLMFVDEADGIMGKRKDLDQKFVRSMLSEFLREWDGAAEVEDRQKNPFILLASNAPWDIDSAALRRAPVRIPVPLPTEAERAGIFGVMLRDEQLAPNITIAGLAKATEAFSGSDIKTLCVAAATRCIQEQKPNHRGAYERRVLGRQHFVFALHYVKASTLDAEMAKKMEEFKTTGSY</sequence>
<keyword evidence="2" id="KW-0547">Nucleotide-binding</keyword>
<dbReference type="PANTHER" id="PTHR45644:SF56">
    <property type="entry name" value="AAA ATPASE, PUTATIVE (AFU_ORTHOLOGUE AFUA_2G12920)-RELATED"/>
    <property type="match status" value="1"/>
</dbReference>
<dbReference type="InterPro" id="IPR003959">
    <property type="entry name" value="ATPase_AAA_core"/>
</dbReference>
<evidence type="ECO:0000313" key="6">
    <source>
        <dbReference type="EMBL" id="KAL1840788.1"/>
    </source>
</evidence>
<dbReference type="Proteomes" id="UP001583172">
    <property type="component" value="Unassembled WGS sequence"/>
</dbReference>
<dbReference type="Gene3D" id="1.10.8.60">
    <property type="match status" value="1"/>
</dbReference>
<dbReference type="InterPro" id="IPR003593">
    <property type="entry name" value="AAA+_ATPase"/>
</dbReference>
<keyword evidence="3" id="KW-1000">Mitochondrion outer membrane</keyword>
<dbReference type="Pfam" id="PF17862">
    <property type="entry name" value="AAA_lid_3"/>
    <property type="match status" value="1"/>
</dbReference>
<keyword evidence="4" id="KW-0067">ATP-binding</keyword>